<dbReference type="PANTHER" id="PTHR43303:SF4">
    <property type="entry name" value="NADPH DEHYDROGENASE C23G7.10C-RELATED"/>
    <property type="match status" value="1"/>
</dbReference>
<evidence type="ECO:0000256" key="4">
    <source>
        <dbReference type="ARBA" id="ARBA00022857"/>
    </source>
</evidence>
<gene>
    <name evidence="7" type="ORF">RIL96_06475</name>
</gene>
<keyword evidence="3" id="KW-0288">FMN</keyword>
<dbReference type="InterPro" id="IPR013785">
    <property type="entry name" value="Aldolase_TIM"/>
</dbReference>
<accession>A0ABU2DRV1</accession>
<feature type="domain" description="NADH:flavin oxidoreductase/NADH oxidase N-terminal" evidence="6">
    <location>
        <begin position="3"/>
        <end position="345"/>
    </location>
</feature>
<evidence type="ECO:0000313" key="7">
    <source>
        <dbReference type="EMBL" id="MDR8019208.1"/>
    </source>
</evidence>
<proteinExistence type="predicted"/>
<keyword evidence="2" id="KW-0285">Flavoprotein</keyword>
<comment type="cofactor">
    <cofactor evidence="1">
        <name>FMN</name>
        <dbReference type="ChEBI" id="CHEBI:58210"/>
    </cofactor>
</comment>
<dbReference type="Proteomes" id="UP001251870">
    <property type="component" value="Unassembled WGS sequence"/>
</dbReference>
<evidence type="ECO:0000256" key="3">
    <source>
        <dbReference type="ARBA" id="ARBA00022643"/>
    </source>
</evidence>
<dbReference type="InterPro" id="IPR044152">
    <property type="entry name" value="YqjM-like"/>
</dbReference>
<keyword evidence="5" id="KW-0560">Oxidoreductase</keyword>
<comment type="caution">
    <text evidence="7">The sequence shown here is derived from an EMBL/GenBank/DDBJ whole genome shotgun (WGS) entry which is preliminary data.</text>
</comment>
<dbReference type="Pfam" id="PF00724">
    <property type="entry name" value="Oxidored_FMN"/>
    <property type="match status" value="1"/>
</dbReference>
<evidence type="ECO:0000256" key="5">
    <source>
        <dbReference type="ARBA" id="ARBA00023002"/>
    </source>
</evidence>
<sequence length="364" mass="39341">MPELFSPLTLRSLEIPNRLWMSPMCMYSADDADQRGRPTDFHLSHYASHAFGGAGLVMVEATAVQERGRISPWDLGLWESSQIPGFQRLVAGIRQGGAVPGVQLAHAGRKASADWPGGTGAALSYEQGGWHTIGPSPVAFPGYPAPQEMTAQDISEFIEDFVNAAQRARQAGFDVVEIHAAHGYLLHSFLSPLSNRRSDDYGGDFTGRTRLLREVITAVRGVWPDHLPVMLRISTTDWVAEDPTRQEDSWTVEDSIELARDAYELGVDLIDASSGGLVPAKISPETDYQTSKAARIRSEAQGHVAGVGRISEATVAAELVSSGDVDAVFVARQLLRDISWPNQVAVALGASPRHIPQYGYAVGG</sequence>
<dbReference type="RefSeq" id="WP_310548195.1">
    <property type="nucleotide sequence ID" value="NZ_JAVKGR010000005.1"/>
</dbReference>
<dbReference type="SUPFAM" id="SSF51395">
    <property type="entry name" value="FMN-linked oxidoreductases"/>
    <property type="match status" value="1"/>
</dbReference>
<evidence type="ECO:0000313" key="8">
    <source>
        <dbReference type="Proteomes" id="UP001251870"/>
    </source>
</evidence>
<dbReference type="InterPro" id="IPR001155">
    <property type="entry name" value="OxRdtase_FMN_N"/>
</dbReference>
<keyword evidence="8" id="KW-1185">Reference proteome</keyword>
<evidence type="ECO:0000256" key="1">
    <source>
        <dbReference type="ARBA" id="ARBA00001917"/>
    </source>
</evidence>
<organism evidence="7 8">
    <name type="scientific">Nesterenkonia aerolata</name>
    <dbReference type="NCBI Taxonomy" id="3074079"/>
    <lineage>
        <taxon>Bacteria</taxon>
        <taxon>Bacillati</taxon>
        <taxon>Actinomycetota</taxon>
        <taxon>Actinomycetes</taxon>
        <taxon>Micrococcales</taxon>
        <taxon>Micrococcaceae</taxon>
        <taxon>Nesterenkonia</taxon>
    </lineage>
</organism>
<dbReference type="EMBL" id="JAVKGR010000005">
    <property type="protein sequence ID" value="MDR8019208.1"/>
    <property type="molecule type" value="Genomic_DNA"/>
</dbReference>
<evidence type="ECO:0000259" key="6">
    <source>
        <dbReference type="Pfam" id="PF00724"/>
    </source>
</evidence>
<dbReference type="PANTHER" id="PTHR43303">
    <property type="entry name" value="NADPH DEHYDROGENASE C23G7.10C-RELATED"/>
    <property type="match status" value="1"/>
</dbReference>
<dbReference type="Gene3D" id="3.20.20.70">
    <property type="entry name" value="Aldolase class I"/>
    <property type="match status" value="1"/>
</dbReference>
<keyword evidence="4" id="KW-0521">NADP</keyword>
<name>A0ABU2DRV1_9MICC</name>
<evidence type="ECO:0000256" key="2">
    <source>
        <dbReference type="ARBA" id="ARBA00022630"/>
    </source>
</evidence>
<reference evidence="7 8" key="1">
    <citation type="submission" date="2023-09" db="EMBL/GenBank/DDBJ databases">
        <title>Description of three actinobacteria isolated from air of manufacturing shop in a pharmaceutical factory.</title>
        <authorList>
            <person name="Zhang D.-F."/>
        </authorList>
    </citation>
    <scope>NUCLEOTIDE SEQUENCE [LARGE SCALE GENOMIC DNA]</scope>
    <source>
        <strain evidence="7 8">LY-0111</strain>
    </source>
</reference>
<dbReference type="CDD" id="cd02932">
    <property type="entry name" value="OYE_YqiM_FMN"/>
    <property type="match status" value="1"/>
</dbReference>
<protein>
    <submittedName>
        <fullName evidence="7">NADH:flavin oxidoreductase/NADH oxidase</fullName>
    </submittedName>
</protein>